<organism evidence="3 4">
    <name type="scientific">Dactylosporangium fulvum</name>
    <dbReference type="NCBI Taxonomy" id="53359"/>
    <lineage>
        <taxon>Bacteria</taxon>
        <taxon>Bacillati</taxon>
        <taxon>Actinomycetota</taxon>
        <taxon>Actinomycetes</taxon>
        <taxon>Micromonosporales</taxon>
        <taxon>Micromonosporaceae</taxon>
        <taxon>Dactylosporangium</taxon>
    </lineage>
</organism>
<dbReference type="EMBL" id="CP073720">
    <property type="protein sequence ID" value="UWP80357.1"/>
    <property type="molecule type" value="Genomic_DNA"/>
</dbReference>
<dbReference type="Gene3D" id="2.60.60.30">
    <property type="entry name" value="sav2460 like domains"/>
    <property type="match status" value="1"/>
</dbReference>
<evidence type="ECO:0000313" key="3">
    <source>
        <dbReference type="EMBL" id="UWP80357.1"/>
    </source>
</evidence>
<sequence length="194" mass="20285">MGVSLSKGGNVSLTKQAGPAGLTAVTVGLGWDARTTTGVEFDLDASAIVAGADGRVLSDKHFVFFGNLKSPDGAVEHTGDNVTGEGDGDDEQINVQLSGLPAEVDKIVFSVSIYDAEQRGQSFGQVRNAFIRVVNQAGGAELARYDLSEDASTETAMIFGELYRNSGEWKFRAVGQGYASGLRGIATDYGVNVA</sequence>
<dbReference type="PANTHER" id="PTHR32097:SF4">
    <property type="entry name" value="GENERAL STRESS PROTEIN 16U"/>
    <property type="match status" value="1"/>
</dbReference>
<comment type="similarity">
    <text evidence="1">Belongs to the CAPAB/TerDEXZ family.</text>
</comment>
<accession>A0ABY5VRF2</accession>
<name>A0ABY5VRF2_9ACTN</name>
<reference evidence="3" key="1">
    <citation type="submission" date="2021-04" db="EMBL/GenBank/DDBJ databases">
        <authorList>
            <person name="Hartkoorn R.C."/>
            <person name="Beaudoing E."/>
            <person name="Hot D."/>
        </authorList>
    </citation>
    <scope>NUCLEOTIDE SEQUENCE</scope>
    <source>
        <strain evidence="3">NRRL B-16292</strain>
    </source>
</reference>
<feature type="domain" description="TerD" evidence="2">
    <location>
        <begin position="1"/>
        <end position="189"/>
    </location>
</feature>
<evidence type="ECO:0000313" key="4">
    <source>
        <dbReference type="Proteomes" id="UP001059617"/>
    </source>
</evidence>
<dbReference type="InterPro" id="IPR003325">
    <property type="entry name" value="TerD"/>
</dbReference>
<evidence type="ECO:0000256" key="1">
    <source>
        <dbReference type="ARBA" id="ARBA00008775"/>
    </source>
</evidence>
<dbReference type="CDD" id="cd06974">
    <property type="entry name" value="TerD_like"/>
    <property type="match status" value="1"/>
</dbReference>
<evidence type="ECO:0000259" key="2">
    <source>
        <dbReference type="Pfam" id="PF02342"/>
    </source>
</evidence>
<reference evidence="3" key="2">
    <citation type="submission" date="2022-09" db="EMBL/GenBank/DDBJ databases">
        <title>Biosynthetic gene clusters of Dactylosporangioum fulvum.</title>
        <authorList>
            <person name="Caradec T."/>
        </authorList>
    </citation>
    <scope>NUCLEOTIDE SEQUENCE</scope>
    <source>
        <strain evidence="3">NRRL B-16292</strain>
    </source>
</reference>
<dbReference type="RefSeq" id="WP_259858116.1">
    <property type="nucleotide sequence ID" value="NZ_BAAAST010000009.1"/>
</dbReference>
<dbReference type="Pfam" id="PF02342">
    <property type="entry name" value="TerD"/>
    <property type="match status" value="1"/>
</dbReference>
<dbReference type="InterPro" id="IPR051324">
    <property type="entry name" value="Stress/Tellurium_Resist"/>
</dbReference>
<dbReference type="PANTHER" id="PTHR32097">
    <property type="entry name" value="CAMP-BINDING PROTEIN 1-RELATED"/>
    <property type="match status" value="1"/>
</dbReference>
<proteinExistence type="inferred from homology"/>
<keyword evidence="4" id="KW-1185">Reference proteome</keyword>
<dbReference type="Proteomes" id="UP001059617">
    <property type="component" value="Chromosome"/>
</dbReference>
<gene>
    <name evidence="3" type="ORF">Dfulv_35075</name>
</gene>
<protein>
    <submittedName>
        <fullName evidence="3">TerD family protein</fullName>
    </submittedName>
</protein>